<dbReference type="AlphaFoldDB" id="A0A1E1WQC6"/>
<dbReference type="OrthoDB" id="10255969at2759"/>
<accession>A0A1E1WQC6</accession>
<feature type="transmembrane region" description="Helical" evidence="1">
    <location>
        <begin position="70"/>
        <end position="91"/>
    </location>
</feature>
<proteinExistence type="predicted"/>
<name>A0A1E1WQC6_PECGO</name>
<organism evidence="2">
    <name type="scientific">Pectinophora gossypiella</name>
    <name type="common">Cotton pink bollworm</name>
    <name type="synonym">Depressaria gossypiella</name>
    <dbReference type="NCBI Taxonomy" id="13191"/>
    <lineage>
        <taxon>Eukaryota</taxon>
        <taxon>Metazoa</taxon>
        <taxon>Ecdysozoa</taxon>
        <taxon>Arthropoda</taxon>
        <taxon>Hexapoda</taxon>
        <taxon>Insecta</taxon>
        <taxon>Pterygota</taxon>
        <taxon>Neoptera</taxon>
        <taxon>Endopterygota</taxon>
        <taxon>Lepidoptera</taxon>
        <taxon>Glossata</taxon>
        <taxon>Ditrysia</taxon>
        <taxon>Gelechioidea</taxon>
        <taxon>Gelechiidae</taxon>
        <taxon>Apatetrinae</taxon>
        <taxon>Pectinophora</taxon>
    </lineage>
</organism>
<keyword evidence="1" id="KW-0812">Transmembrane</keyword>
<feature type="transmembrane region" description="Helical" evidence="1">
    <location>
        <begin position="12"/>
        <end position="34"/>
    </location>
</feature>
<reference evidence="2" key="1">
    <citation type="submission" date="2015-09" db="EMBL/GenBank/DDBJ databases">
        <title>De novo assembly of Pectinophora gossypiella (Pink Bollworm) gut transcriptome.</title>
        <authorList>
            <person name="Tassone E.E."/>
        </authorList>
    </citation>
    <scope>NUCLEOTIDE SEQUENCE</scope>
</reference>
<evidence type="ECO:0000256" key="1">
    <source>
        <dbReference type="SAM" id="Phobius"/>
    </source>
</evidence>
<evidence type="ECO:0000313" key="2">
    <source>
        <dbReference type="EMBL" id="JAT89253.1"/>
    </source>
</evidence>
<dbReference type="EMBL" id="GDQN01001801">
    <property type="protein sequence ID" value="JAT89253.1"/>
    <property type="molecule type" value="Transcribed_RNA"/>
</dbReference>
<feature type="non-terminal residue" evidence="2">
    <location>
        <position position="118"/>
    </location>
</feature>
<feature type="transmembrane region" description="Helical" evidence="1">
    <location>
        <begin position="41"/>
        <end position="64"/>
    </location>
</feature>
<gene>
    <name evidence="2" type="ORF">g.3034</name>
</gene>
<protein>
    <submittedName>
        <fullName evidence="2">Uncharacterized protein</fullName>
    </submittedName>
</protein>
<sequence>ETLTQPRFLVAWFFILVLGVMTFLSFGYLICFVFSERVVNILHIFFIVIGVILAVGAVEVIYMGQSIGSFTVIVTLANLFLPPHTLAMALMKAICVERVNLFCEWNRNRCPFFMAPSG</sequence>
<feature type="non-terminal residue" evidence="2">
    <location>
        <position position="1"/>
    </location>
</feature>
<keyword evidence="1" id="KW-1133">Transmembrane helix</keyword>
<keyword evidence="1" id="KW-0472">Membrane</keyword>